<dbReference type="AlphaFoldDB" id="A0A151HYK0"/>
<name>A0A151HYK0_9HYME</name>
<evidence type="ECO:0000256" key="1">
    <source>
        <dbReference type="SAM" id="MobiDB-lite"/>
    </source>
</evidence>
<evidence type="ECO:0000313" key="2">
    <source>
        <dbReference type="EMBL" id="KYM76436.1"/>
    </source>
</evidence>
<protein>
    <submittedName>
        <fullName evidence="2">Uncharacterized protein</fullName>
    </submittedName>
</protein>
<dbReference type="Proteomes" id="UP000078540">
    <property type="component" value="Unassembled WGS sequence"/>
</dbReference>
<organism evidence="2 3">
    <name type="scientific">Atta colombica</name>
    <dbReference type="NCBI Taxonomy" id="520822"/>
    <lineage>
        <taxon>Eukaryota</taxon>
        <taxon>Metazoa</taxon>
        <taxon>Ecdysozoa</taxon>
        <taxon>Arthropoda</taxon>
        <taxon>Hexapoda</taxon>
        <taxon>Insecta</taxon>
        <taxon>Pterygota</taxon>
        <taxon>Neoptera</taxon>
        <taxon>Endopterygota</taxon>
        <taxon>Hymenoptera</taxon>
        <taxon>Apocrita</taxon>
        <taxon>Aculeata</taxon>
        <taxon>Formicoidea</taxon>
        <taxon>Formicidae</taxon>
        <taxon>Myrmicinae</taxon>
        <taxon>Atta</taxon>
    </lineage>
</organism>
<keyword evidence="3" id="KW-1185">Reference proteome</keyword>
<dbReference type="EMBL" id="KQ976730">
    <property type="protein sequence ID" value="KYM76436.1"/>
    <property type="molecule type" value="Genomic_DNA"/>
</dbReference>
<proteinExistence type="predicted"/>
<accession>A0A151HYK0</accession>
<sequence length="114" mass="13540">LEKQDTVPDNAQSHVEHLTNPRTSDITQHERKKLYNSLSPYILYLQSLPAHKSEWLYRNSQVARHTAQLLKDTCLQKSYFPHRGNNPQLARNDVPRAPNQPLRFRRFRLYFDDV</sequence>
<feature type="non-terminal residue" evidence="2">
    <location>
        <position position="1"/>
    </location>
</feature>
<reference evidence="2 3" key="1">
    <citation type="submission" date="2015-09" db="EMBL/GenBank/DDBJ databases">
        <title>Atta colombica WGS genome.</title>
        <authorList>
            <person name="Nygaard S."/>
            <person name="Hu H."/>
            <person name="Boomsma J."/>
            <person name="Zhang G."/>
        </authorList>
    </citation>
    <scope>NUCLEOTIDE SEQUENCE [LARGE SCALE GENOMIC DNA]</scope>
    <source>
        <strain evidence="2">Treedump-2</strain>
        <tissue evidence="2">Whole body</tissue>
    </source>
</reference>
<feature type="region of interest" description="Disordered" evidence="1">
    <location>
        <begin position="1"/>
        <end position="27"/>
    </location>
</feature>
<gene>
    <name evidence="2" type="ORF">ALC53_13151</name>
</gene>
<evidence type="ECO:0000313" key="3">
    <source>
        <dbReference type="Proteomes" id="UP000078540"/>
    </source>
</evidence>